<proteinExistence type="predicted"/>
<evidence type="ECO:0000313" key="1">
    <source>
        <dbReference type="EMBL" id="STI79114.1"/>
    </source>
</evidence>
<dbReference type="Proteomes" id="UP000254405">
    <property type="component" value="Unassembled WGS sequence"/>
</dbReference>
<organism evidence="1 2">
    <name type="scientific">Escherichia coli</name>
    <dbReference type="NCBI Taxonomy" id="562"/>
    <lineage>
        <taxon>Bacteria</taxon>
        <taxon>Pseudomonadati</taxon>
        <taxon>Pseudomonadota</taxon>
        <taxon>Gammaproteobacteria</taxon>
        <taxon>Enterobacterales</taxon>
        <taxon>Enterobacteriaceae</taxon>
        <taxon>Escherichia</taxon>
    </lineage>
</organism>
<dbReference type="EMBL" id="UGCO01000001">
    <property type="protein sequence ID" value="STI79114.1"/>
    <property type="molecule type" value="Genomic_DNA"/>
</dbReference>
<dbReference type="AlphaFoldDB" id="A0A376TPE5"/>
<name>A0A376TPE5_ECOLX</name>
<gene>
    <name evidence="1" type="ORF">NCTC8985_04493</name>
</gene>
<protein>
    <submittedName>
        <fullName evidence="1">Uncharacterized protein</fullName>
    </submittedName>
</protein>
<sequence>MPQNNAAGEIDNDVGLPCVTNKKVPTSDVKIAQKTRMPGRDLRTSENQATIIVGERNCSTVAVAAFDFSMVSKKSELYS</sequence>
<evidence type="ECO:0000313" key="2">
    <source>
        <dbReference type="Proteomes" id="UP000254405"/>
    </source>
</evidence>
<reference evidence="1 2" key="1">
    <citation type="submission" date="2018-06" db="EMBL/GenBank/DDBJ databases">
        <authorList>
            <consortium name="Pathogen Informatics"/>
            <person name="Doyle S."/>
        </authorList>
    </citation>
    <scope>NUCLEOTIDE SEQUENCE [LARGE SCALE GENOMIC DNA]</scope>
    <source>
        <strain evidence="1 2">NCTC8985</strain>
    </source>
</reference>
<accession>A0A376TPE5</accession>